<evidence type="ECO:0008006" key="4">
    <source>
        <dbReference type="Google" id="ProtNLM"/>
    </source>
</evidence>
<proteinExistence type="predicted"/>
<gene>
    <name evidence="2" type="ORF">BST86_11655</name>
</gene>
<evidence type="ECO:0000313" key="3">
    <source>
        <dbReference type="Proteomes" id="UP000239532"/>
    </source>
</evidence>
<name>A0A2S9WW49_9FLAO</name>
<keyword evidence="3" id="KW-1185">Reference proteome</keyword>
<dbReference type="Proteomes" id="UP000239532">
    <property type="component" value="Unassembled WGS sequence"/>
</dbReference>
<dbReference type="EMBL" id="MQUC01000003">
    <property type="protein sequence ID" value="PRP67700.1"/>
    <property type="molecule type" value="Genomic_DNA"/>
</dbReference>
<dbReference type="SUPFAM" id="SSF48452">
    <property type="entry name" value="TPR-like"/>
    <property type="match status" value="2"/>
</dbReference>
<feature type="coiled-coil region" evidence="1">
    <location>
        <begin position="163"/>
        <end position="197"/>
    </location>
</feature>
<dbReference type="InterPro" id="IPR011990">
    <property type="entry name" value="TPR-like_helical_dom_sf"/>
</dbReference>
<dbReference type="Gene3D" id="1.25.40.10">
    <property type="entry name" value="Tetratricopeptide repeat domain"/>
    <property type="match status" value="3"/>
</dbReference>
<comment type="caution">
    <text evidence="2">The sequence shown here is derived from an EMBL/GenBank/DDBJ whole genome shotgun (WGS) entry which is preliminary data.</text>
</comment>
<evidence type="ECO:0000313" key="2">
    <source>
        <dbReference type="EMBL" id="PRP67700.1"/>
    </source>
</evidence>
<reference evidence="2 3" key="1">
    <citation type="submission" date="2016-11" db="EMBL/GenBank/DDBJ databases">
        <title>Trade-off between light-utilization and light-protection in marine flavobacteria.</title>
        <authorList>
            <person name="Kumagai Y."/>
        </authorList>
    </citation>
    <scope>NUCLEOTIDE SEQUENCE [LARGE SCALE GENOMIC DNA]</scope>
    <source>
        <strain evidence="2 3">JCM 17109</strain>
    </source>
</reference>
<sequence length="873" mass="99158">MKNLFAFTAIIFCLLLVLASCSRKNDSFISRNLHAVGTEYNTLYNGNLALQAGLDNIEANYRDNYWDILPVERLTVKDEIRVSADDRSDPNFSLAEEKAVKAVQKHSMLIDGEEVNPQIDEAYMLLGKARYYDQRFIPSLEAFNYVLQFMPESDEIRMAKIWREKTNMRLENNEIAIENLQQLIKEDSLEIEREELILANATLAQAYLNVDKVDSALIYMNRAAQKTKDRATEGRYKFIAGQLFAKAGQRDSAIAHFDEVIELHRKIPRNYYVNAFIEKIKLRDTVEQSDDEFLEVFNELEENRENRPWLDIINYRKAIYLETIDSVDGAVAYYNKSLKAGDRDPYLQGNIYDALGRISFDDARFETAGKYFDSASTRYEDKSREQRAVIKKRENLADIILYESNRRSADSLLSIVAMSDGERVEYYNNYIEELKEREAQLAEQAAIEEANLAQQKTALATIQTNNSVNNRLGPPSGATINDSGPTSTNSGFYFYIPATVARGKLQFRAIWGNRALKDNWNLASVNSNLIDEATDGSVTAIENGDLAPEYQAAYYIDRLPKGQVALDSIAGARDFAYYQLGVLYKEKFKRNDLAIDRFETLLTFEPEEKLLLPTLYNLYLMGRDGSNDGSDIAFAKAEQYKSTIISQYPETRYAQILQNPDGKLDTSETAEGVYNRIFKQYEQENYAAVIEQANNQIIRFAGDPIIPKLELLKTYASGRLYGFKAYKEGLDFIALNYPSTEVGKEAAVLAADAEKLVIPSEFAPEENSNNFKLVYTVDAANEQLINDLKLNLEQPAKALGSDITYSIDVYTPQQSLLVIHGMKTKDRAAQVATYLDENLKGVELPSMPVAISSENYKIIQVYKSLNDYMIQIP</sequence>
<evidence type="ECO:0000256" key="1">
    <source>
        <dbReference type="SAM" id="Coils"/>
    </source>
</evidence>
<protein>
    <recommendedName>
        <fullName evidence="4">Gliding motility protein</fullName>
    </recommendedName>
</protein>
<dbReference type="AlphaFoldDB" id="A0A2S9WW49"/>
<accession>A0A2S9WW49</accession>
<organism evidence="2 3">
    <name type="scientific">Nonlabens agnitus</name>
    <dbReference type="NCBI Taxonomy" id="870484"/>
    <lineage>
        <taxon>Bacteria</taxon>
        <taxon>Pseudomonadati</taxon>
        <taxon>Bacteroidota</taxon>
        <taxon>Flavobacteriia</taxon>
        <taxon>Flavobacteriales</taxon>
        <taxon>Flavobacteriaceae</taxon>
        <taxon>Nonlabens</taxon>
    </lineage>
</organism>
<dbReference type="OrthoDB" id="1522549at2"/>
<dbReference type="RefSeq" id="WP_105983407.1">
    <property type="nucleotide sequence ID" value="NZ_MQUC01000003.1"/>
</dbReference>
<dbReference type="PROSITE" id="PS51257">
    <property type="entry name" value="PROKAR_LIPOPROTEIN"/>
    <property type="match status" value="1"/>
</dbReference>
<feature type="coiled-coil region" evidence="1">
    <location>
        <begin position="424"/>
        <end position="451"/>
    </location>
</feature>
<keyword evidence="1" id="KW-0175">Coiled coil</keyword>